<dbReference type="AlphaFoldDB" id="A0A9W6JDM0"/>
<dbReference type="InterPro" id="IPR038532">
    <property type="entry name" value="NDUFS4-like_sf"/>
</dbReference>
<evidence type="ECO:0000313" key="9">
    <source>
        <dbReference type="Proteomes" id="UP001143370"/>
    </source>
</evidence>
<sequence length="177" mass="19781">MLETVRETPSNPTIHRPANWPANDARGPLAMGRSVFPEDAVARIFRPSRCVMTAGRARCKSWRLVFERRGAPVIEPLMGWTAGSDTLAQIELDFPSLDAAIRYAERQGLACVVQSAARCQERIPPSHGVRPASRAPLLDLGHFSRPERRYGARDRVVPAGRRHTISRNRTDEEDQSC</sequence>
<keyword evidence="6" id="KW-0472">Membrane</keyword>
<dbReference type="Gene3D" id="3.30.160.190">
    <property type="entry name" value="atu1810 like domain"/>
    <property type="match status" value="1"/>
</dbReference>
<keyword evidence="5" id="KW-0249">Electron transport</keyword>
<evidence type="ECO:0000256" key="4">
    <source>
        <dbReference type="ARBA" id="ARBA00022946"/>
    </source>
</evidence>
<dbReference type="EMBL" id="BSFJ01000043">
    <property type="protein sequence ID" value="GLK74481.1"/>
    <property type="molecule type" value="Genomic_DNA"/>
</dbReference>
<evidence type="ECO:0000256" key="2">
    <source>
        <dbReference type="ARBA" id="ARBA00022448"/>
    </source>
</evidence>
<reference evidence="8" key="2">
    <citation type="submission" date="2023-01" db="EMBL/GenBank/DDBJ databases">
        <authorList>
            <person name="Sun Q."/>
            <person name="Evtushenko L."/>
        </authorList>
    </citation>
    <scope>NUCLEOTIDE SEQUENCE</scope>
    <source>
        <strain evidence="8">VKM B-2484</strain>
    </source>
</reference>
<comment type="caution">
    <text evidence="8">The sequence shown here is derived from an EMBL/GenBank/DDBJ whole genome shotgun (WGS) entry which is preliminary data.</text>
</comment>
<dbReference type="InterPro" id="IPR006885">
    <property type="entry name" value="NADH_UbQ_FeS_4_mit-like"/>
</dbReference>
<keyword evidence="3" id="KW-0679">Respiratory chain</keyword>
<dbReference type="Pfam" id="PF04800">
    <property type="entry name" value="NDUS4"/>
    <property type="match status" value="1"/>
</dbReference>
<evidence type="ECO:0000256" key="7">
    <source>
        <dbReference type="SAM" id="MobiDB-lite"/>
    </source>
</evidence>
<reference evidence="8" key="1">
    <citation type="journal article" date="2014" name="Int. J. Syst. Evol. Microbiol.">
        <title>Complete genome sequence of Corynebacterium casei LMG S-19264T (=DSM 44701T), isolated from a smear-ripened cheese.</title>
        <authorList>
            <consortium name="US DOE Joint Genome Institute (JGI-PGF)"/>
            <person name="Walter F."/>
            <person name="Albersmeier A."/>
            <person name="Kalinowski J."/>
            <person name="Ruckert C."/>
        </authorList>
    </citation>
    <scope>NUCLEOTIDE SEQUENCE</scope>
    <source>
        <strain evidence="8">VKM B-2484</strain>
    </source>
</reference>
<gene>
    <name evidence="8" type="ORF">GCM10017643_45990</name>
</gene>
<comment type="subcellular location">
    <subcellularLocation>
        <location evidence="1">Membrane</location>
    </subcellularLocation>
</comment>
<accession>A0A9W6JDM0</accession>
<dbReference type="GO" id="GO:0022900">
    <property type="term" value="P:electron transport chain"/>
    <property type="evidence" value="ECO:0007669"/>
    <property type="project" value="InterPro"/>
</dbReference>
<dbReference type="GO" id="GO:0016020">
    <property type="term" value="C:membrane"/>
    <property type="evidence" value="ECO:0007669"/>
    <property type="project" value="UniProtKB-SubCell"/>
</dbReference>
<keyword evidence="2" id="KW-0813">Transport</keyword>
<organism evidence="8 9">
    <name type="scientific">Ancylobacter dichloromethanicus</name>
    <dbReference type="NCBI Taxonomy" id="518825"/>
    <lineage>
        <taxon>Bacteria</taxon>
        <taxon>Pseudomonadati</taxon>
        <taxon>Pseudomonadota</taxon>
        <taxon>Alphaproteobacteria</taxon>
        <taxon>Hyphomicrobiales</taxon>
        <taxon>Xanthobacteraceae</taxon>
        <taxon>Ancylobacter</taxon>
    </lineage>
</organism>
<protein>
    <recommendedName>
        <fullName evidence="10">ETC complex I subunit conserved region</fullName>
    </recommendedName>
</protein>
<evidence type="ECO:0008006" key="10">
    <source>
        <dbReference type="Google" id="ProtNLM"/>
    </source>
</evidence>
<dbReference type="Proteomes" id="UP001143370">
    <property type="component" value="Unassembled WGS sequence"/>
</dbReference>
<evidence type="ECO:0000256" key="5">
    <source>
        <dbReference type="ARBA" id="ARBA00022982"/>
    </source>
</evidence>
<dbReference type="RefSeq" id="WP_213369904.1">
    <property type="nucleotide sequence ID" value="NZ_BSFJ01000043.1"/>
</dbReference>
<evidence type="ECO:0000256" key="3">
    <source>
        <dbReference type="ARBA" id="ARBA00022660"/>
    </source>
</evidence>
<keyword evidence="9" id="KW-1185">Reference proteome</keyword>
<evidence type="ECO:0000256" key="6">
    <source>
        <dbReference type="ARBA" id="ARBA00023136"/>
    </source>
</evidence>
<keyword evidence="4" id="KW-0809">Transit peptide</keyword>
<name>A0A9W6JDM0_9HYPH</name>
<feature type="region of interest" description="Disordered" evidence="7">
    <location>
        <begin position="1"/>
        <end position="22"/>
    </location>
</feature>
<evidence type="ECO:0000256" key="1">
    <source>
        <dbReference type="ARBA" id="ARBA00004370"/>
    </source>
</evidence>
<proteinExistence type="predicted"/>
<evidence type="ECO:0000313" key="8">
    <source>
        <dbReference type="EMBL" id="GLK74481.1"/>
    </source>
</evidence>